<organism evidence="3 4">
    <name type="scientific">Mycoplasma ovis str. Michigan</name>
    <dbReference type="NCBI Taxonomy" id="1415773"/>
    <lineage>
        <taxon>Bacteria</taxon>
        <taxon>Bacillati</taxon>
        <taxon>Mycoplasmatota</taxon>
        <taxon>Mollicutes</taxon>
        <taxon>Mycoplasmataceae</taxon>
        <taxon>Mycoplasma</taxon>
    </lineage>
</organism>
<gene>
    <name evidence="3" type="ORF">OVS_01420</name>
</gene>
<dbReference type="Proteomes" id="UP000018745">
    <property type="component" value="Chromosome"/>
</dbReference>
<reference evidence="3 4" key="1">
    <citation type="journal article" date="2014" name="Genome Announc.">
        <title>Complete Genome Sequence of Mycoplasma ovis Strain Michigan, a Hemoplasma of Sheep with Two Distinct 16S rRNA Genes.</title>
        <authorList>
            <person name="Deshuillers P.L."/>
            <person name="Santos A.P."/>
            <person name="do Nascimento N.C."/>
            <person name="Hampel J.A."/>
            <person name="Bergin I.L."/>
            <person name="Dyson M.C."/>
            <person name="Messick J.B."/>
        </authorList>
    </citation>
    <scope>NUCLEOTIDE SEQUENCE [LARGE SCALE GENOMIC DNA]</scope>
    <source>
        <strain evidence="3 4">Michigan</strain>
    </source>
</reference>
<feature type="transmembrane region" description="Helical" evidence="2">
    <location>
        <begin position="47"/>
        <end position="66"/>
    </location>
</feature>
<name>A0ABM5P191_9MOLU</name>
<sequence length="99" mass="11292">MAINWSAKTIGIYLFKFLRFMVKKIFSIVLWIFLIIVFIALAVQGQIWVAVGLALLVAIIYVIRYLRLKLGEAKKQKDSRGDEPSVPSVDVSFKSPFDK</sequence>
<evidence type="ECO:0000256" key="1">
    <source>
        <dbReference type="SAM" id="MobiDB-lite"/>
    </source>
</evidence>
<keyword evidence="2" id="KW-1133">Transmembrane helix</keyword>
<feature type="transmembrane region" description="Helical" evidence="2">
    <location>
        <begin position="21"/>
        <end position="41"/>
    </location>
</feature>
<evidence type="ECO:0000313" key="3">
    <source>
        <dbReference type="EMBL" id="AHC40198.1"/>
    </source>
</evidence>
<keyword evidence="2" id="KW-0812">Transmembrane</keyword>
<evidence type="ECO:0008006" key="5">
    <source>
        <dbReference type="Google" id="ProtNLM"/>
    </source>
</evidence>
<dbReference type="RefSeq" id="WP_024071071.1">
    <property type="nucleotide sequence ID" value="NC_023062.1"/>
</dbReference>
<feature type="region of interest" description="Disordered" evidence="1">
    <location>
        <begin position="73"/>
        <end position="99"/>
    </location>
</feature>
<feature type="compositionally biased region" description="Basic and acidic residues" evidence="1">
    <location>
        <begin position="73"/>
        <end position="83"/>
    </location>
</feature>
<dbReference type="EMBL" id="CP006935">
    <property type="protein sequence ID" value="AHC40198.1"/>
    <property type="molecule type" value="Genomic_DNA"/>
</dbReference>
<accession>A0ABM5P191</accession>
<keyword evidence="2" id="KW-0472">Membrane</keyword>
<proteinExistence type="predicted"/>
<keyword evidence="4" id="KW-1185">Reference proteome</keyword>
<evidence type="ECO:0000313" key="4">
    <source>
        <dbReference type="Proteomes" id="UP000018745"/>
    </source>
</evidence>
<evidence type="ECO:0000256" key="2">
    <source>
        <dbReference type="SAM" id="Phobius"/>
    </source>
</evidence>
<protein>
    <recommendedName>
        <fullName evidence="5">DUF4229 domain-containing protein</fullName>
    </recommendedName>
</protein>